<dbReference type="CDD" id="cd06529">
    <property type="entry name" value="S24_LexA-like"/>
    <property type="match status" value="1"/>
</dbReference>
<comment type="caution">
    <text evidence="6">The sequence shown here is derived from an EMBL/GenBank/DDBJ whole genome shotgun (WGS) entry which is preliminary data.</text>
</comment>
<evidence type="ECO:0000256" key="4">
    <source>
        <dbReference type="SAM" id="MobiDB-lite"/>
    </source>
</evidence>
<dbReference type="Gene3D" id="2.10.109.10">
    <property type="entry name" value="Umud Fragment, subunit A"/>
    <property type="match status" value="1"/>
</dbReference>
<evidence type="ECO:0000256" key="2">
    <source>
        <dbReference type="ARBA" id="ARBA00023125"/>
    </source>
</evidence>
<dbReference type="Proteomes" id="UP000229434">
    <property type="component" value="Unassembled WGS sequence"/>
</dbReference>
<keyword evidence="3" id="KW-0804">Transcription</keyword>
<feature type="domain" description="Peptidase S24/S26A/S26B/S26C" evidence="5">
    <location>
        <begin position="170"/>
        <end position="285"/>
    </location>
</feature>
<protein>
    <recommendedName>
        <fullName evidence="5">Peptidase S24/S26A/S26B/S26C domain-containing protein</fullName>
    </recommendedName>
</protein>
<evidence type="ECO:0000259" key="5">
    <source>
        <dbReference type="Pfam" id="PF00717"/>
    </source>
</evidence>
<feature type="region of interest" description="Disordered" evidence="4">
    <location>
        <begin position="120"/>
        <end position="142"/>
    </location>
</feature>
<dbReference type="InterPro" id="IPR007929">
    <property type="entry name" value="DUF723"/>
</dbReference>
<sequence length="292" mass="32851">MPAKVTFTEAKNLYESKFPRNKLIKFESASRPCSILCYKHGLVEDLGFRNLRLSKFGCPKCARDHRRRGVDAKIKQYLDINSGESLNQVKKFSDTVPCRTDKTRRSKSCTLAESPIEYSSKGSTTKHALSNNARTEQLSSSHVQPVFDDKPEDLPKNNFALVPYHSDVKVAAGLGRFNNTLETLPIPLSLPELQKLGVRSNNIICCRVPDDSMDPILQDGALVGIDTAETEIRSGKIYAFIDNNGWSHIRILVKTDDSCIKIHSYNYSYETEAVTPESIRVIGRLFWSTSIF</sequence>
<gene>
    <name evidence="6" type="ORF">BHC49_09470</name>
</gene>
<dbReference type="InterPro" id="IPR036286">
    <property type="entry name" value="LexA/Signal_pep-like_sf"/>
</dbReference>
<dbReference type="Pfam" id="PF05265">
    <property type="entry name" value="DUF723"/>
    <property type="match status" value="1"/>
</dbReference>
<dbReference type="OrthoDB" id="9791537at2"/>
<dbReference type="RefSeq" id="WP_100137898.1">
    <property type="nucleotide sequence ID" value="NZ_MEIS01000118.1"/>
</dbReference>
<dbReference type="PANTHER" id="PTHR40661">
    <property type="match status" value="1"/>
</dbReference>
<evidence type="ECO:0000313" key="6">
    <source>
        <dbReference type="EMBL" id="PIT53913.1"/>
    </source>
</evidence>
<dbReference type="SUPFAM" id="SSF51306">
    <property type="entry name" value="LexA/Signal peptidase"/>
    <property type="match status" value="1"/>
</dbReference>
<organism evidence="6 7">
    <name type="scientific">Snodgrassella alvi</name>
    <dbReference type="NCBI Taxonomy" id="1196083"/>
    <lineage>
        <taxon>Bacteria</taxon>
        <taxon>Pseudomonadati</taxon>
        <taxon>Pseudomonadota</taxon>
        <taxon>Betaproteobacteria</taxon>
        <taxon>Neisseriales</taxon>
        <taxon>Neisseriaceae</taxon>
        <taxon>Snodgrassella</taxon>
    </lineage>
</organism>
<reference evidence="6 7" key="1">
    <citation type="journal article" date="2017" name="MBio">
        <title>Type VI secretion-mediated competition in the bee gut microbiome.</title>
        <authorList>
            <person name="Steele M.I."/>
            <person name="Kwong W.K."/>
            <person name="Powell J.E."/>
            <person name="Whiteley M."/>
            <person name="Moran N.A."/>
        </authorList>
    </citation>
    <scope>NUCLEOTIDE SEQUENCE [LARGE SCALE GENOMIC DNA]</scope>
    <source>
        <strain evidence="6 7">Nev3CBA3</strain>
    </source>
</reference>
<dbReference type="Pfam" id="PF00717">
    <property type="entry name" value="Peptidase_S24"/>
    <property type="match status" value="1"/>
</dbReference>
<dbReference type="GO" id="GO:0003677">
    <property type="term" value="F:DNA binding"/>
    <property type="evidence" value="ECO:0007669"/>
    <property type="project" value="UniProtKB-KW"/>
</dbReference>
<accession>A0A2N9XW67</accession>
<evidence type="ECO:0000313" key="7">
    <source>
        <dbReference type="Proteomes" id="UP000229434"/>
    </source>
</evidence>
<proteinExistence type="predicted"/>
<evidence type="ECO:0000256" key="1">
    <source>
        <dbReference type="ARBA" id="ARBA00023015"/>
    </source>
</evidence>
<dbReference type="InterPro" id="IPR015927">
    <property type="entry name" value="Peptidase_S24_S26A/B/C"/>
</dbReference>
<dbReference type="AlphaFoldDB" id="A0A2N9XW67"/>
<evidence type="ECO:0000256" key="3">
    <source>
        <dbReference type="ARBA" id="ARBA00023163"/>
    </source>
</evidence>
<name>A0A2N9XW67_9NEIS</name>
<keyword evidence="2" id="KW-0238">DNA-binding</keyword>
<dbReference type="PANTHER" id="PTHR40661:SF3">
    <property type="entry name" value="FELS-1 PROPHAGE TRANSCRIPTIONAL REGULATOR"/>
    <property type="match status" value="1"/>
</dbReference>
<dbReference type="InterPro" id="IPR039418">
    <property type="entry name" value="LexA-like"/>
</dbReference>
<dbReference type="EMBL" id="MEIS01000118">
    <property type="protein sequence ID" value="PIT53913.1"/>
    <property type="molecule type" value="Genomic_DNA"/>
</dbReference>
<keyword evidence="1" id="KW-0805">Transcription regulation</keyword>